<organism evidence="1 2">
    <name type="scientific">Candidatus Kaiserbacteria bacterium RIFCSPLOWO2_01_FULL_54_24</name>
    <dbReference type="NCBI Taxonomy" id="1798515"/>
    <lineage>
        <taxon>Bacteria</taxon>
        <taxon>Candidatus Kaiseribacteriota</taxon>
    </lineage>
</organism>
<name>A0A1F6EWF2_9BACT</name>
<reference evidence="1 2" key="1">
    <citation type="journal article" date="2016" name="Nat. Commun.">
        <title>Thousands of microbial genomes shed light on interconnected biogeochemical processes in an aquifer system.</title>
        <authorList>
            <person name="Anantharaman K."/>
            <person name="Brown C.T."/>
            <person name="Hug L.A."/>
            <person name="Sharon I."/>
            <person name="Castelle C.J."/>
            <person name="Probst A.J."/>
            <person name="Thomas B.C."/>
            <person name="Singh A."/>
            <person name="Wilkins M.J."/>
            <person name="Karaoz U."/>
            <person name="Brodie E.L."/>
            <person name="Williams K.H."/>
            <person name="Hubbard S.S."/>
            <person name="Banfield J.F."/>
        </authorList>
    </citation>
    <scope>NUCLEOTIDE SEQUENCE [LARGE SCALE GENOMIC DNA]</scope>
</reference>
<evidence type="ECO:0000313" key="2">
    <source>
        <dbReference type="Proteomes" id="UP000177215"/>
    </source>
</evidence>
<dbReference type="AlphaFoldDB" id="A0A1F6EWF2"/>
<dbReference type="Proteomes" id="UP000177215">
    <property type="component" value="Unassembled WGS sequence"/>
</dbReference>
<accession>A0A1F6EWF2</accession>
<proteinExistence type="predicted"/>
<protein>
    <recommendedName>
        <fullName evidence="3">Endonuclease/exonuclease/phosphatase domain-containing protein</fullName>
    </recommendedName>
</protein>
<dbReference type="STRING" id="1798515.A3B35_02180"/>
<gene>
    <name evidence="1" type="ORF">A3B35_02180</name>
</gene>
<evidence type="ECO:0000313" key="1">
    <source>
        <dbReference type="EMBL" id="OGG77944.1"/>
    </source>
</evidence>
<dbReference type="EMBL" id="MFMC01000002">
    <property type="protein sequence ID" value="OGG77944.1"/>
    <property type="molecule type" value="Genomic_DNA"/>
</dbReference>
<sequence length="275" mass="30839">MPQKPSLTLTTLNCARLLQPRTRDYLQSLGIAEELPDVLCLQDFPFRDLPLIIDKLPHIAVAPMTDHLIDNKRAAVGIVLASRHFMTDIVHRTIWGDGVFKEIKGVVDNHRSPNTAETDLLIDTTEDRVAICATVIKDGEKFEIATTHGYWVRGGVVTDRQRRCAHSLTDFLIVEAYRRNGLVLAGDMNFGRGGEIYKMFIDKEFHDCVPPEIDNTLDPEHPATRKGIKVVTDYIMIREGYGGDFVSYDVNQVSEVRLHSGVSDHCALSAVITKE</sequence>
<evidence type="ECO:0008006" key="3">
    <source>
        <dbReference type="Google" id="ProtNLM"/>
    </source>
</evidence>
<dbReference type="InterPro" id="IPR036691">
    <property type="entry name" value="Endo/exonu/phosph_ase_sf"/>
</dbReference>
<dbReference type="SUPFAM" id="SSF56219">
    <property type="entry name" value="DNase I-like"/>
    <property type="match status" value="1"/>
</dbReference>
<comment type="caution">
    <text evidence="1">The sequence shown here is derived from an EMBL/GenBank/DDBJ whole genome shotgun (WGS) entry which is preliminary data.</text>
</comment>
<dbReference type="Gene3D" id="3.60.10.10">
    <property type="entry name" value="Endonuclease/exonuclease/phosphatase"/>
    <property type="match status" value="1"/>
</dbReference>